<accession>A0AAD5LRZ1</accession>
<evidence type="ECO:0000313" key="3">
    <source>
        <dbReference type="Proteomes" id="UP001209570"/>
    </source>
</evidence>
<name>A0AAD5LRZ1_PYTIN</name>
<feature type="region of interest" description="Disordered" evidence="1">
    <location>
        <begin position="607"/>
        <end position="652"/>
    </location>
</feature>
<dbReference type="EMBL" id="JAKCXM010001393">
    <property type="protein sequence ID" value="KAJ0391004.1"/>
    <property type="molecule type" value="Genomic_DNA"/>
</dbReference>
<evidence type="ECO:0000313" key="2">
    <source>
        <dbReference type="EMBL" id="KAJ0391004.1"/>
    </source>
</evidence>
<feature type="compositionally biased region" description="Acidic residues" evidence="1">
    <location>
        <begin position="616"/>
        <end position="642"/>
    </location>
</feature>
<comment type="caution">
    <text evidence="2">The sequence shown here is derived from an EMBL/GenBank/DDBJ whole genome shotgun (WGS) entry which is preliminary data.</text>
</comment>
<feature type="compositionally biased region" description="Basic and acidic residues" evidence="1">
    <location>
        <begin position="643"/>
        <end position="652"/>
    </location>
</feature>
<evidence type="ECO:0000256" key="1">
    <source>
        <dbReference type="SAM" id="MobiDB-lite"/>
    </source>
</evidence>
<gene>
    <name evidence="2" type="ORF">P43SY_011339</name>
</gene>
<reference evidence="2" key="1">
    <citation type="submission" date="2021-12" db="EMBL/GenBank/DDBJ databases">
        <title>Prjna785345.</title>
        <authorList>
            <person name="Rujirawat T."/>
            <person name="Krajaejun T."/>
        </authorList>
    </citation>
    <scope>NUCLEOTIDE SEQUENCE</scope>
    <source>
        <strain evidence="2">Pi057C3</strain>
    </source>
</reference>
<sequence>MSELRRAQRAGQRDDESAVTQQVRELIAQSEAQRQLGGDLEHAFQRATDDVSRMSSAVVVSPNAPLNNGHDDRSVVRGVIRFRPAANVDKERYVFGNAVGLFPWTSGFHDVEFYYLRYVPPVDSTANEEAKAEPKSKAVTDGAKRVVSPDLGSAALRDHYQVMERFPSAEVSVVSFSVSGAIQSDKATVAQSESFAVEFFLRGLSYSILSNPKTRNMVAFLRAGKRGNSGVFDNFHALHEVPPTAMVEVDDSGPVAGRVSVPAPQELGLYEVGFGRVRSRDVQRSMPGWDRVETTVVAWCLPAVVLALSQSVESDLSRDPREYAEYLGSQVKRQLYRQLSDASDTMQARVKAIVAPFRSKDMLAVLRFALATNTSTNEALQGISFAPPNAESQPEAGTNAALRRVFPSDKELLRHGVHGLSALADAQLSALSASGLHDALDDVLRDNSALCEAAFVAASGLAAKLTGLLEPRLRETVVSAMSECKCFSSHVEQQILFAVRSTLTTLFTAAIETDYRDGRRGKEAYVTVLHTVLRAWTRPWLHTSLLNAMKKRYAALVRHDVMVFLRAVCELRRKPRAAMTSSSFPDFRTLSPMSPVYFLVERLEKEEEERQKQVEDGEEDAGEQDNVNGDEEEVEEENTEEQDNWHDDDAEE</sequence>
<organism evidence="2 3">
    <name type="scientific">Pythium insidiosum</name>
    <name type="common">Pythiosis disease agent</name>
    <dbReference type="NCBI Taxonomy" id="114742"/>
    <lineage>
        <taxon>Eukaryota</taxon>
        <taxon>Sar</taxon>
        <taxon>Stramenopiles</taxon>
        <taxon>Oomycota</taxon>
        <taxon>Peronosporomycetes</taxon>
        <taxon>Pythiales</taxon>
        <taxon>Pythiaceae</taxon>
        <taxon>Pythium</taxon>
    </lineage>
</organism>
<keyword evidence="3" id="KW-1185">Reference proteome</keyword>
<proteinExistence type="predicted"/>
<dbReference type="Proteomes" id="UP001209570">
    <property type="component" value="Unassembled WGS sequence"/>
</dbReference>
<protein>
    <submittedName>
        <fullName evidence="2">Uncharacterized protein</fullName>
    </submittedName>
</protein>
<dbReference type="AlphaFoldDB" id="A0AAD5LRZ1"/>